<dbReference type="InterPro" id="IPR012886">
    <property type="entry name" value="Formiminotransferase_N"/>
</dbReference>
<dbReference type="SMART" id="SM01222">
    <property type="entry name" value="FTCD_N"/>
    <property type="match status" value="1"/>
</dbReference>
<dbReference type="Proteomes" id="UP000004793">
    <property type="component" value="Chromosome"/>
</dbReference>
<keyword evidence="6" id="KW-0369">Histidine metabolism</keyword>
<dbReference type="Pfam" id="PF02971">
    <property type="entry name" value="FTCD"/>
    <property type="match status" value="1"/>
</dbReference>
<evidence type="ECO:0000256" key="6">
    <source>
        <dbReference type="ARBA" id="ARBA00022808"/>
    </source>
</evidence>
<feature type="domain" description="Formiminotransferase C-terminal subdomain" evidence="8">
    <location>
        <begin position="180"/>
        <end position="294"/>
    </location>
</feature>
<dbReference type="InterPro" id="IPR013802">
    <property type="entry name" value="Formiminotransferase_C"/>
</dbReference>
<dbReference type="Gene3D" id="3.30.990.10">
    <property type="entry name" value="Formiminotransferase, N-terminal subdomain"/>
    <property type="match status" value="1"/>
</dbReference>
<evidence type="ECO:0000256" key="3">
    <source>
        <dbReference type="ARBA" id="ARBA00012252"/>
    </source>
</evidence>
<dbReference type="GO" id="GO:0005542">
    <property type="term" value="F:folic acid binding"/>
    <property type="evidence" value="ECO:0007669"/>
    <property type="project" value="UniProtKB-KW"/>
</dbReference>
<dbReference type="GO" id="GO:0019556">
    <property type="term" value="P:L-histidine catabolic process to glutamate and formamide"/>
    <property type="evidence" value="ECO:0007669"/>
    <property type="project" value="UniProtKB-UniPathway"/>
</dbReference>
<reference evidence="10 11" key="1">
    <citation type="submission" date="2011-01" db="EMBL/GenBank/DDBJ databases">
        <title>Whole genome sequence of Caldisericum exile AZM16c01.</title>
        <authorList>
            <person name="Narita-Yamada S."/>
            <person name="Kawakoshi A."/>
            <person name="Nakamura S."/>
            <person name="Sasagawa M."/>
            <person name="Fukada J."/>
            <person name="Sekine M."/>
            <person name="Kato Y."/>
            <person name="Fukai R."/>
            <person name="Sasaki K."/>
            <person name="Hanamaki A."/>
            <person name="Narita H."/>
            <person name="Konno Y."/>
            <person name="Mori K."/>
            <person name="Yamazaki S."/>
            <person name="Suzuki K."/>
            <person name="Fujita N."/>
        </authorList>
    </citation>
    <scope>NUCLEOTIDE SEQUENCE [LARGE SCALE GENOMIC DNA]</scope>
    <source>
        <strain evidence="11">DSM 21853 / NBRC 104410 / AZM16c01</strain>
    </source>
</reference>
<evidence type="ECO:0000259" key="8">
    <source>
        <dbReference type="SMART" id="SM01221"/>
    </source>
</evidence>
<organism evidence="10 11">
    <name type="scientific">Caldisericum exile (strain DSM 21853 / NBRC 104410 / AZM16c01)</name>
    <dbReference type="NCBI Taxonomy" id="511051"/>
    <lineage>
        <taxon>Bacteria</taxon>
        <taxon>Pseudomonadati</taxon>
        <taxon>Caldisericota/Cryosericota group</taxon>
        <taxon>Caldisericota</taxon>
        <taxon>Caldisericia</taxon>
        <taxon>Caldisericales</taxon>
        <taxon>Caldisericaceae</taxon>
        <taxon>Caldisericum</taxon>
    </lineage>
</organism>
<keyword evidence="7" id="KW-0290">Folate-binding</keyword>
<proteinExistence type="predicted"/>
<evidence type="ECO:0000259" key="9">
    <source>
        <dbReference type="SMART" id="SM01222"/>
    </source>
</evidence>
<feature type="domain" description="Formiminotransferase N-terminal subdomain" evidence="9">
    <location>
        <begin position="3"/>
        <end position="179"/>
    </location>
</feature>
<dbReference type="EC" id="2.1.2.5" evidence="3"/>
<keyword evidence="4" id="KW-0963">Cytoplasm</keyword>
<sequence>MSEIIECIPNVSEGKNQDVINKIIENLKQTGVKLLDVSSDPDHNRTVITFVGDRTTVLEGAFTVAKSAVELIDLRNHKGTHPRMGAVDVIPFVPIKRITMEETVELSKTLAKRIGEELKIPVYLYAESATKEERKALPNIRQGEFEGFFEKIKDPNWAPDFGPNEVHPTAGVVAVGAREFLIAYNIYLNTKDVSIAEKIAKSIRESSGGLRFIQAKGMYIEEKGLAQVSMNVLNYKKAPLYRVFEIVKMEAERYGVNIVESELVGLMPLKAILDSLAFYLRFPKLTSESIIEMKIYE</sequence>
<evidence type="ECO:0000256" key="2">
    <source>
        <dbReference type="ARBA" id="ARBA00005082"/>
    </source>
</evidence>
<keyword evidence="5 10" id="KW-0808">Transferase</keyword>
<accession>A0A7U6GFI5</accession>
<dbReference type="EMBL" id="AP012051">
    <property type="protein sequence ID" value="BAL81463.1"/>
    <property type="molecule type" value="Genomic_DNA"/>
</dbReference>
<dbReference type="InterPro" id="IPR004227">
    <property type="entry name" value="Formiminotransferase_cat"/>
</dbReference>
<dbReference type="GO" id="GO:0019557">
    <property type="term" value="P:L-histidine catabolic process to glutamate and formate"/>
    <property type="evidence" value="ECO:0007669"/>
    <property type="project" value="UniProtKB-UniPathway"/>
</dbReference>
<name>A0A7U6GFI5_CALEA</name>
<dbReference type="Pfam" id="PF07837">
    <property type="entry name" value="FTCD_N"/>
    <property type="match status" value="1"/>
</dbReference>
<dbReference type="InterPro" id="IPR051623">
    <property type="entry name" value="FTCD"/>
</dbReference>
<evidence type="ECO:0000256" key="7">
    <source>
        <dbReference type="ARBA" id="ARBA00022954"/>
    </source>
</evidence>
<dbReference type="UniPathway" id="UPA00379">
    <property type="reaction ID" value="UER00555"/>
</dbReference>
<dbReference type="InterPro" id="IPR037064">
    <property type="entry name" value="Formiminotransferase_N_sf"/>
</dbReference>
<evidence type="ECO:0000313" key="10">
    <source>
        <dbReference type="EMBL" id="BAL81463.1"/>
    </source>
</evidence>
<dbReference type="Gene3D" id="3.30.70.670">
    <property type="entry name" value="Formiminotransferase, C-terminal subdomain"/>
    <property type="match status" value="1"/>
</dbReference>
<evidence type="ECO:0000313" key="11">
    <source>
        <dbReference type="Proteomes" id="UP000004793"/>
    </source>
</evidence>
<dbReference type="RefSeq" id="WP_014453858.1">
    <property type="nucleotide sequence ID" value="NC_017096.1"/>
</dbReference>
<comment type="pathway">
    <text evidence="2">Amino-acid degradation; L-histidine degradation into L-glutamate; L-glutamate from N-formimidoyl-L-glutamate (transferase route): step 1/1.</text>
</comment>
<dbReference type="KEGG" id="cex:CSE_13370"/>
<dbReference type="PANTHER" id="PTHR12234:SF8">
    <property type="entry name" value="FORMIMINOTRANSFERASE-CYCLODEAMINASE"/>
    <property type="match status" value="1"/>
</dbReference>
<dbReference type="NCBIfam" id="TIGR02024">
    <property type="entry name" value="FtcD"/>
    <property type="match status" value="1"/>
</dbReference>
<gene>
    <name evidence="10" type="ordered locus">CSE_13370</name>
</gene>
<evidence type="ECO:0000256" key="4">
    <source>
        <dbReference type="ARBA" id="ARBA00022490"/>
    </source>
</evidence>
<dbReference type="SMART" id="SM01221">
    <property type="entry name" value="FTCD"/>
    <property type="match status" value="1"/>
</dbReference>
<dbReference type="SUPFAM" id="SSF55116">
    <property type="entry name" value="Formiminotransferase domain of formiminotransferase-cyclodeaminase"/>
    <property type="match status" value="2"/>
</dbReference>
<keyword evidence="11" id="KW-1185">Reference proteome</keyword>
<dbReference type="AlphaFoldDB" id="A0A7U6GFI5"/>
<dbReference type="OrthoDB" id="9773217at2"/>
<dbReference type="InterPro" id="IPR022384">
    <property type="entry name" value="FormiminoTrfase_cat_dom_sf"/>
</dbReference>
<comment type="subcellular location">
    <subcellularLocation>
        <location evidence="1">Cytoplasm</location>
    </subcellularLocation>
</comment>
<dbReference type="GO" id="GO:0030409">
    <property type="term" value="F:glutamate formimidoyltransferase activity"/>
    <property type="evidence" value="ECO:0007669"/>
    <property type="project" value="UniProtKB-EC"/>
</dbReference>
<dbReference type="InterPro" id="IPR037070">
    <property type="entry name" value="Formiminotransferase_C_sf"/>
</dbReference>
<evidence type="ECO:0000256" key="5">
    <source>
        <dbReference type="ARBA" id="ARBA00022679"/>
    </source>
</evidence>
<evidence type="ECO:0000256" key="1">
    <source>
        <dbReference type="ARBA" id="ARBA00004496"/>
    </source>
</evidence>
<dbReference type="PANTHER" id="PTHR12234">
    <property type="entry name" value="FORMIMINOTRANSFERASE-CYCLODEAMINASE"/>
    <property type="match status" value="1"/>
</dbReference>
<protein>
    <recommendedName>
        <fullName evidence="3">glutamate formimidoyltransferase</fullName>
        <ecNumber evidence="3">2.1.2.5</ecNumber>
    </recommendedName>
</protein>
<dbReference type="GO" id="GO:0005737">
    <property type="term" value="C:cytoplasm"/>
    <property type="evidence" value="ECO:0007669"/>
    <property type="project" value="UniProtKB-SubCell"/>
</dbReference>